<dbReference type="EMBL" id="CP163439">
    <property type="protein sequence ID" value="XDQ32234.1"/>
    <property type="molecule type" value="Genomic_DNA"/>
</dbReference>
<protein>
    <submittedName>
        <fullName evidence="5">Phage tail sheath family protein</fullName>
    </submittedName>
</protein>
<proteinExistence type="inferred from homology"/>
<sequence length="624" mass="66217">MPVNVTYPGVYVDEVKSSVKTITGVPTAVAAFVGHAPRGPADRPVHITGWADYEAVFGGLQANCPLSYAVYQFYLNGGSEAEIVRVVQGDAKTVRLPLGTSAARPARESARPSPSPSPAPAPAPAAGGEGGESSAGTGEAESSGEDKRKGRGGHESGGDAKGSSASGPSGTASANGPALLAASPGGWGRSLRARVDWETAEKKDTPEQQRKLFNLTVRDLETGAEERYLNVSVEPDSPRNLTHLLESSQLVRVEAPIEAVPKANALVDAGKDPFTLSPDSVPAGQPPYCYAPDETGGNQADKDERPGDPKQYKGDPAKKTGLHQLLKTDIFNILCLPDIHWLDQQVRPTGGSVQDLRNSALQLCVERRAILLVDPPSSWTDIQASGDSNATVVGTVVDKMTELELGDPGKNAAVYYPRVISPDPLLGGALRPFPPCGVMAGVLARTDVQRGVWKAPAGTDASLSGVSALEVPLTDLEIGRLNPVGVNCLRRVPAAGPVAWGARTLNGADRLASEWKYLPVRRLALFIEESLFRGTHWVVFEPNDEPLWASIRLNVGAFMNSLFRAGAFQGRTPQDAYLVKCDKDTNPQNDIDRGIVNIQVGFAPLKPAEFVIVHIQQLAGQIQV</sequence>
<dbReference type="Pfam" id="PF17482">
    <property type="entry name" value="Phage_sheath_1C"/>
    <property type="match status" value="1"/>
</dbReference>
<feature type="region of interest" description="Disordered" evidence="2">
    <location>
        <begin position="97"/>
        <end position="187"/>
    </location>
</feature>
<feature type="compositionally biased region" description="Basic and acidic residues" evidence="2">
    <location>
        <begin position="300"/>
        <end position="318"/>
    </location>
</feature>
<accession>A0AB39PPC0</accession>
<dbReference type="PANTHER" id="PTHR35861:SF1">
    <property type="entry name" value="PHAGE TAIL SHEATH PROTEIN"/>
    <property type="match status" value="1"/>
</dbReference>
<feature type="compositionally biased region" description="Pro residues" evidence="2">
    <location>
        <begin position="113"/>
        <end position="123"/>
    </location>
</feature>
<name>A0AB39PPC0_9ACTN</name>
<feature type="domain" description="Tail sheath protein C-terminal" evidence="4">
    <location>
        <begin position="513"/>
        <end position="616"/>
    </location>
</feature>
<feature type="compositionally biased region" description="Basic and acidic residues" evidence="2">
    <location>
        <begin position="144"/>
        <end position="158"/>
    </location>
</feature>
<evidence type="ECO:0000256" key="1">
    <source>
        <dbReference type="ARBA" id="ARBA00008005"/>
    </source>
</evidence>
<gene>
    <name evidence="5" type="ORF">AB5J49_02095</name>
</gene>
<reference evidence="5" key="1">
    <citation type="submission" date="2024-07" db="EMBL/GenBank/DDBJ databases">
        <authorList>
            <person name="Yu S.T."/>
        </authorList>
    </citation>
    <scope>NUCLEOTIDE SEQUENCE</scope>
    <source>
        <strain evidence="5">R28</strain>
    </source>
</reference>
<feature type="domain" description="Tail sheath protein subtilisin-like" evidence="3">
    <location>
        <begin position="332"/>
        <end position="505"/>
    </location>
</feature>
<evidence type="ECO:0000259" key="4">
    <source>
        <dbReference type="Pfam" id="PF17482"/>
    </source>
</evidence>
<evidence type="ECO:0000313" key="5">
    <source>
        <dbReference type="EMBL" id="XDQ32234.1"/>
    </source>
</evidence>
<dbReference type="AlphaFoldDB" id="A0AB39PPC0"/>
<evidence type="ECO:0000256" key="2">
    <source>
        <dbReference type="SAM" id="MobiDB-lite"/>
    </source>
</evidence>
<evidence type="ECO:0000259" key="3">
    <source>
        <dbReference type="Pfam" id="PF04984"/>
    </source>
</evidence>
<dbReference type="InterPro" id="IPR035089">
    <property type="entry name" value="Phage_sheath_subtilisin"/>
</dbReference>
<dbReference type="RefSeq" id="WP_369166739.1">
    <property type="nucleotide sequence ID" value="NZ_CP163439.1"/>
</dbReference>
<feature type="compositionally biased region" description="Low complexity" evidence="2">
    <location>
        <begin position="161"/>
        <end position="178"/>
    </location>
</feature>
<dbReference type="InterPro" id="IPR052042">
    <property type="entry name" value="Tail_sheath_structural"/>
</dbReference>
<organism evidence="5">
    <name type="scientific">Streptomyces sp. R28</name>
    <dbReference type="NCBI Taxonomy" id="3238628"/>
    <lineage>
        <taxon>Bacteria</taxon>
        <taxon>Bacillati</taxon>
        <taxon>Actinomycetota</taxon>
        <taxon>Actinomycetes</taxon>
        <taxon>Kitasatosporales</taxon>
        <taxon>Streptomycetaceae</taxon>
        <taxon>Streptomyces</taxon>
    </lineage>
</organism>
<comment type="similarity">
    <text evidence="1">Belongs to the myoviridae tail sheath protein family.</text>
</comment>
<dbReference type="Gene3D" id="3.40.50.11780">
    <property type="match status" value="2"/>
</dbReference>
<feature type="region of interest" description="Disordered" evidence="2">
    <location>
        <begin position="276"/>
        <end position="319"/>
    </location>
</feature>
<dbReference type="PANTHER" id="PTHR35861">
    <property type="match status" value="1"/>
</dbReference>
<dbReference type="Pfam" id="PF04984">
    <property type="entry name" value="Phage_sheath_1"/>
    <property type="match status" value="1"/>
</dbReference>
<dbReference type="InterPro" id="IPR020287">
    <property type="entry name" value="Tail_sheath_C"/>
</dbReference>